<name>A0AAE0WFG5_9PEZI</name>
<comment type="subcellular location">
    <subcellularLocation>
        <location evidence="1">Endoplasmic reticulum membrane</location>
        <topology evidence="1">Multi-pass membrane protein</topology>
    </subcellularLocation>
</comment>
<gene>
    <name evidence="7" type="ORF">LTR78_009204</name>
</gene>
<keyword evidence="5 6" id="KW-0472">Membrane</keyword>
<dbReference type="InterPro" id="IPR024512">
    <property type="entry name" value="Ser_palmitoyltrfase_ssu-like"/>
</dbReference>
<evidence type="ECO:0000256" key="5">
    <source>
        <dbReference type="ARBA" id="ARBA00023136"/>
    </source>
</evidence>
<evidence type="ECO:0000256" key="3">
    <source>
        <dbReference type="ARBA" id="ARBA00022824"/>
    </source>
</evidence>
<protein>
    <submittedName>
        <fullName evidence="7">Uncharacterized protein</fullName>
    </submittedName>
</protein>
<evidence type="ECO:0000256" key="1">
    <source>
        <dbReference type="ARBA" id="ARBA00004477"/>
    </source>
</evidence>
<evidence type="ECO:0000256" key="6">
    <source>
        <dbReference type="SAM" id="Phobius"/>
    </source>
</evidence>
<sequence>MDLLTATPVQLALAIIFIALLGFLFTQPNGLVNWVQKKNYQYEVTSSLYMLTPTEKFVFNSILFLTFSMLSTACILYLPDHIMTVSKRTYYYFAGDVPVGELSKQAVETATKASDGILSAAKTVYDATANTAATAREAVGQAAGSLGRD</sequence>
<dbReference type="Pfam" id="PF11779">
    <property type="entry name" value="SPT_ssu-like"/>
    <property type="match status" value="1"/>
</dbReference>
<proteinExistence type="predicted"/>
<dbReference type="GO" id="GO:0005789">
    <property type="term" value="C:endoplasmic reticulum membrane"/>
    <property type="evidence" value="ECO:0007669"/>
    <property type="project" value="UniProtKB-SubCell"/>
</dbReference>
<reference evidence="7" key="1">
    <citation type="submission" date="2023-07" db="EMBL/GenBank/DDBJ databases">
        <title>Black Yeasts Isolated from many extreme environments.</title>
        <authorList>
            <person name="Coleine C."/>
            <person name="Stajich J.E."/>
            <person name="Selbmann L."/>
        </authorList>
    </citation>
    <scope>NUCLEOTIDE SEQUENCE</scope>
    <source>
        <strain evidence="7">CCFEE 5485</strain>
    </source>
</reference>
<evidence type="ECO:0000313" key="7">
    <source>
        <dbReference type="EMBL" id="KAK3670926.1"/>
    </source>
</evidence>
<dbReference type="EMBL" id="JAUTXT010000049">
    <property type="protein sequence ID" value="KAK3670926.1"/>
    <property type="molecule type" value="Genomic_DNA"/>
</dbReference>
<dbReference type="AlphaFoldDB" id="A0AAE0WFG5"/>
<keyword evidence="3" id="KW-0256">Endoplasmic reticulum</keyword>
<comment type="caution">
    <text evidence="7">The sequence shown here is derived from an EMBL/GenBank/DDBJ whole genome shotgun (WGS) entry which is preliminary data.</text>
</comment>
<dbReference type="Proteomes" id="UP001274830">
    <property type="component" value="Unassembled WGS sequence"/>
</dbReference>
<evidence type="ECO:0000256" key="2">
    <source>
        <dbReference type="ARBA" id="ARBA00022692"/>
    </source>
</evidence>
<accession>A0AAE0WFG5</accession>
<feature type="transmembrane region" description="Helical" evidence="6">
    <location>
        <begin position="57"/>
        <end position="78"/>
    </location>
</feature>
<keyword evidence="4 6" id="KW-1133">Transmembrane helix</keyword>
<organism evidence="7 8">
    <name type="scientific">Recurvomyces mirabilis</name>
    <dbReference type="NCBI Taxonomy" id="574656"/>
    <lineage>
        <taxon>Eukaryota</taxon>
        <taxon>Fungi</taxon>
        <taxon>Dikarya</taxon>
        <taxon>Ascomycota</taxon>
        <taxon>Pezizomycotina</taxon>
        <taxon>Dothideomycetes</taxon>
        <taxon>Dothideomycetidae</taxon>
        <taxon>Mycosphaerellales</taxon>
        <taxon>Teratosphaeriaceae</taxon>
        <taxon>Recurvomyces</taxon>
    </lineage>
</organism>
<evidence type="ECO:0000313" key="8">
    <source>
        <dbReference type="Proteomes" id="UP001274830"/>
    </source>
</evidence>
<keyword evidence="2 6" id="KW-0812">Transmembrane</keyword>
<evidence type="ECO:0000256" key="4">
    <source>
        <dbReference type="ARBA" id="ARBA00022989"/>
    </source>
</evidence>
<keyword evidence="8" id="KW-1185">Reference proteome</keyword>